<dbReference type="PANTHER" id="PTHR30193:SF37">
    <property type="entry name" value="INNER MEMBRANE ABC TRANSPORTER PERMEASE PROTEIN YCJO"/>
    <property type="match status" value="1"/>
</dbReference>
<dbReference type="InterPro" id="IPR035906">
    <property type="entry name" value="MetI-like_sf"/>
</dbReference>
<keyword evidence="10" id="KW-1185">Reference proteome</keyword>
<dbReference type="PANTHER" id="PTHR30193">
    <property type="entry name" value="ABC TRANSPORTER PERMEASE PROTEIN"/>
    <property type="match status" value="1"/>
</dbReference>
<evidence type="ECO:0000256" key="6">
    <source>
        <dbReference type="ARBA" id="ARBA00023136"/>
    </source>
</evidence>
<dbReference type="CDD" id="cd06261">
    <property type="entry name" value="TM_PBP2"/>
    <property type="match status" value="1"/>
</dbReference>
<proteinExistence type="inferred from homology"/>
<dbReference type="InterPro" id="IPR051393">
    <property type="entry name" value="ABC_transporter_permease"/>
</dbReference>
<dbReference type="SUPFAM" id="SSF160964">
    <property type="entry name" value="MalF N-terminal region-like"/>
    <property type="match status" value="1"/>
</dbReference>
<dbReference type="GO" id="GO:0055085">
    <property type="term" value="P:transmembrane transport"/>
    <property type="evidence" value="ECO:0007669"/>
    <property type="project" value="InterPro"/>
</dbReference>
<dbReference type="EMBL" id="FQVI01000002">
    <property type="protein sequence ID" value="SHE51492.1"/>
    <property type="molecule type" value="Genomic_DNA"/>
</dbReference>
<dbReference type="STRING" id="1122155.SAMN02745158_00723"/>
<reference evidence="9 10" key="1">
    <citation type="submission" date="2016-11" db="EMBL/GenBank/DDBJ databases">
        <authorList>
            <person name="Jaros S."/>
            <person name="Januszkiewicz K."/>
            <person name="Wedrychowicz H."/>
        </authorList>
    </citation>
    <scope>NUCLEOTIDE SEQUENCE [LARGE SCALE GENOMIC DNA]</scope>
    <source>
        <strain evidence="9 10">DSM 17459</strain>
    </source>
</reference>
<comment type="subcellular location">
    <subcellularLocation>
        <location evidence="1 7">Cell membrane</location>
        <topology evidence="1 7">Multi-pass membrane protein</topology>
    </subcellularLocation>
</comment>
<evidence type="ECO:0000256" key="1">
    <source>
        <dbReference type="ARBA" id="ARBA00004651"/>
    </source>
</evidence>
<feature type="transmembrane region" description="Helical" evidence="7">
    <location>
        <begin position="155"/>
        <end position="177"/>
    </location>
</feature>
<evidence type="ECO:0000256" key="4">
    <source>
        <dbReference type="ARBA" id="ARBA00022692"/>
    </source>
</evidence>
<accession>A0A1M4U444</accession>
<dbReference type="Pfam" id="PF00528">
    <property type="entry name" value="BPD_transp_1"/>
    <property type="match status" value="1"/>
</dbReference>
<evidence type="ECO:0000313" key="10">
    <source>
        <dbReference type="Proteomes" id="UP000184245"/>
    </source>
</evidence>
<name>A0A1M4U444_9CLOT</name>
<keyword evidence="4 7" id="KW-0812">Transmembrane</keyword>
<evidence type="ECO:0000256" key="7">
    <source>
        <dbReference type="RuleBase" id="RU363032"/>
    </source>
</evidence>
<feature type="transmembrane region" description="Helical" evidence="7">
    <location>
        <begin position="105"/>
        <end position="125"/>
    </location>
</feature>
<gene>
    <name evidence="9" type="ORF">SAMN02745158_00723</name>
</gene>
<dbReference type="AlphaFoldDB" id="A0A1M4U444"/>
<evidence type="ECO:0000256" key="5">
    <source>
        <dbReference type="ARBA" id="ARBA00022989"/>
    </source>
</evidence>
<keyword evidence="6 7" id="KW-0472">Membrane</keyword>
<dbReference type="SUPFAM" id="SSF161098">
    <property type="entry name" value="MetI-like"/>
    <property type="match status" value="1"/>
</dbReference>
<comment type="similarity">
    <text evidence="7">Belongs to the binding-protein-dependent transport system permease family.</text>
</comment>
<sequence length="290" mass="32562">MYRWRRRGEALFFVLPILIPLIVFWIYPIIRSGWISFTNWDYMTPEYDFVGLKNYKDLLSTGGFFPALKNTLVFGLGTAIPVITGGFLLAVLVRSLKKGSKFYQFILFSPWITPTVAISIVWTWIFEPDTGIANIVLRFLHMPALQWLHSSQTAMLSVILVTLWKTLGYAMIFYLTALAKVPEELYDAGKVDGASKLALMRHITIPMVSPTTLFLVVLNTVNALQAYDQIQVLTQGGPSGSTRTLLYLYYQLGFEQFHMGQAAASGVLLVIIASVLAGIQFAVSKKSVHY</sequence>
<evidence type="ECO:0000259" key="8">
    <source>
        <dbReference type="PROSITE" id="PS50928"/>
    </source>
</evidence>
<feature type="transmembrane region" description="Helical" evidence="7">
    <location>
        <begin position="262"/>
        <end position="283"/>
    </location>
</feature>
<keyword evidence="3" id="KW-1003">Cell membrane</keyword>
<evidence type="ECO:0000256" key="2">
    <source>
        <dbReference type="ARBA" id="ARBA00022448"/>
    </source>
</evidence>
<feature type="transmembrane region" description="Helical" evidence="7">
    <location>
        <begin position="72"/>
        <end position="93"/>
    </location>
</feature>
<keyword evidence="2 7" id="KW-0813">Transport</keyword>
<dbReference type="Proteomes" id="UP000184245">
    <property type="component" value="Unassembled WGS sequence"/>
</dbReference>
<dbReference type="InterPro" id="IPR000515">
    <property type="entry name" value="MetI-like"/>
</dbReference>
<dbReference type="GO" id="GO:0005886">
    <property type="term" value="C:plasma membrane"/>
    <property type="evidence" value="ECO:0007669"/>
    <property type="project" value="UniProtKB-SubCell"/>
</dbReference>
<evidence type="ECO:0000313" key="9">
    <source>
        <dbReference type="EMBL" id="SHE51492.1"/>
    </source>
</evidence>
<dbReference type="PROSITE" id="PS50928">
    <property type="entry name" value="ABC_TM1"/>
    <property type="match status" value="1"/>
</dbReference>
<dbReference type="RefSeq" id="WP_242946720.1">
    <property type="nucleotide sequence ID" value="NZ_FQVI01000002.1"/>
</dbReference>
<dbReference type="Gene3D" id="1.10.3720.10">
    <property type="entry name" value="MetI-like"/>
    <property type="match status" value="1"/>
</dbReference>
<keyword evidence="5 7" id="KW-1133">Transmembrane helix</keyword>
<protein>
    <submittedName>
        <fullName evidence="9">Carbohydrate ABC transporter membrane protein 1, CUT1 family (TC 3.A.1.1.-)</fullName>
    </submittedName>
</protein>
<feature type="transmembrane region" description="Helical" evidence="7">
    <location>
        <begin position="12"/>
        <end position="30"/>
    </location>
</feature>
<evidence type="ECO:0000256" key="3">
    <source>
        <dbReference type="ARBA" id="ARBA00022475"/>
    </source>
</evidence>
<organism evidence="9 10">
    <name type="scientific">Lactonifactor longoviformis DSM 17459</name>
    <dbReference type="NCBI Taxonomy" id="1122155"/>
    <lineage>
        <taxon>Bacteria</taxon>
        <taxon>Bacillati</taxon>
        <taxon>Bacillota</taxon>
        <taxon>Clostridia</taxon>
        <taxon>Eubacteriales</taxon>
        <taxon>Clostridiaceae</taxon>
        <taxon>Lactonifactor</taxon>
    </lineage>
</organism>
<feature type="domain" description="ABC transmembrane type-1" evidence="8">
    <location>
        <begin position="68"/>
        <end position="280"/>
    </location>
</feature>